<accession>A0AB74U024</accession>
<protein>
    <recommendedName>
        <fullName evidence="2">Phage portal protein</fullName>
    </recommendedName>
</protein>
<sequence length="420" mass="47094">MDDIRGIPYLRRKLNARQNRVNLRYKQYDMKHQELDPGLTIPPRMRQQYKATIGWCAKAVDSLADRLIFREFDKDNFNLNQIFQMNNPDTFFDSAILSALISSCCFIYISMGDEGVPRLQIIEGANATGVIDPITGLLKEGYVVLKRDEMGHAELEAHFLPGKTVYYRAGKVIDVYDHQVAHPLLVPIIHRPDAVRPFGRSRITRSAMYYQKFAKRTLERADITAEFYSFPQKYVVGTSQDSEPMDKWKATVTSLLEFTKDEDGDVPKLGQFTTSSMSPFTEQLRTAAAGFAGETGLTLDDLGFVSDNPSSAEAIKASHETLRIMAKKAQRNFGSGFLNVGYLGACLRDNYPYLRHQFYLTKPKWEPVFEADASTLSLIGDGAIKINQALPGYITGETIRDITGIIGDVTAKPEIGDVDG</sequence>
<dbReference type="RefSeq" id="WP_347298474.1">
    <property type="nucleotide sequence ID" value="NZ_CP142434.1"/>
</dbReference>
<name>A0AB74U024_9LACT</name>
<evidence type="ECO:0008006" key="2">
    <source>
        <dbReference type="Google" id="ProtNLM"/>
    </source>
</evidence>
<proteinExistence type="predicted"/>
<organism evidence="1">
    <name type="scientific">Dolosigranulum savutiense</name>
    <dbReference type="NCBI Taxonomy" id="3110288"/>
    <lineage>
        <taxon>Bacteria</taxon>
        <taxon>Bacillati</taxon>
        <taxon>Bacillota</taxon>
        <taxon>Bacilli</taxon>
        <taxon>Lactobacillales</taxon>
        <taxon>Carnobacteriaceae</taxon>
        <taxon>Dolosigranulum</taxon>
    </lineage>
</organism>
<gene>
    <name evidence="1" type="ORF">VUQ09_03605</name>
</gene>
<evidence type="ECO:0000313" key="1">
    <source>
        <dbReference type="EMBL" id="XBC48490.1"/>
    </source>
</evidence>
<reference evidence="1" key="1">
    <citation type="submission" date="2023-12" db="EMBL/GenBank/DDBJ databases">
        <title>Dolosigranulum savutii sp. nov. isolated from human upper respiratory samples collected in Botswana.</title>
        <authorList>
            <person name="Kelly M.S."/>
        </authorList>
    </citation>
    <scope>NUCLEOTIDE SEQUENCE</scope>
    <source>
        <strain evidence="1">MSK312</strain>
    </source>
</reference>
<dbReference type="EMBL" id="CP142434">
    <property type="protein sequence ID" value="XBC48490.1"/>
    <property type="molecule type" value="Genomic_DNA"/>
</dbReference>
<dbReference type="AlphaFoldDB" id="A0AB74U024"/>